<proteinExistence type="predicted"/>
<dbReference type="Gramene" id="rna31641">
    <property type="protein sequence ID" value="RHN56269.1"/>
    <property type="gene ID" value="gene31641"/>
</dbReference>
<dbReference type="AlphaFoldDB" id="A0A396HSD9"/>
<evidence type="ECO:0000313" key="3">
    <source>
        <dbReference type="Proteomes" id="UP000265566"/>
    </source>
</evidence>
<evidence type="ECO:0000313" key="2">
    <source>
        <dbReference type="EMBL" id="RHN56269.1"/>
    </source>
</evidence>
<evidence type="ECO:0000256" key="1">
    <source>
        <dbReference type="SAM" id="MobiDB-lite"/>
    </source>
</evidence>
<name>A0A396HSD9_MEDTR</name>
<gene>
    <name evidence="2" type="ORF">MtrunA17_Chr5g0427631</name>
</gene>
<feature type="region of interest" description="Disordered" evidence="1">
    <location>
        <begin position="17"/>
        <end position="59"/>
    </location>
</feature>
<dbReference type="EMBL" id="PSQE01000005">
    <property type="protein sequence ID" value="RHN56269.1"/>
    <property type="molecule type" value="Genomic_DNA"/>
</dbReference>
<reference evidence="3" key="1">
    <citation type="journal article" date="2018" name="Nat. Plants">
        <title>Whole-genome landscape of Medicago truncatula symbiotic genes.</title>
        <authorList>
            <person name="Pecrix Y."/>
            <person name="Staton S.E."/>
            <person name="Sallet E."/>
            <person name="Lelandais-Briere C."/>
            <person name="Moreau S."/>
            <person name="Carrere S."/>
            <person name="Blein T."/>
            <person name="Jardinaud M.F."/>
            <person name="Latrasse D."/>
            <person name="Zouine M."/>
            <person name="Zahm M."/>
            <person name="Kreplak J."/>
            <person name="Mayjonade B."/>
            <person name="Satge C."/>
            <person name="Perez M."/>
            <person name="Cauet S."/>
            <person name="Marande W."/>
            <person name="Chantry-Darmon C."/>
            <person name="Lopez-Roques C."/>
            <person name="Bouchez O."/>
            <person name="Berard A."/>
            <person name="Debelle F."/>
            <person name="Munos S."/>
            <person name="Bendahmane A."/>
            <person name="Berges H."/>
            <person name="Niebel A."/>
            <person name="Buitink J."/>
            <person name="Frugier F."/>
            <person name="Benhamed M."/>
            <person name="Crespi M."/>
            <person name="Gouzy J."/>
            <person name="Gamas P."/>
        </authorList>
    </citation>
    <scope>NUCLEOTIDE SEQUENCE [LARGE SCALE GENOMIC DNA]</scope>
    <source>
        <strain evidence="3">cv. Jemalong A17</strain>
    </source>
</reference>
<dbReference type="Proteomes" id="UP000265566">
    <property type="component" value="Chromosome 5"/>
</dbReference>
<comment type="caution">
    <text evidence="2">The sequence shown here is derived from an EMBL/GenBank/DDBJ whole genome shotgun (WGS) entry which is preliminary data.</text>
</comment>
<protein>
    <submittedName>
        <fullName evidence="2">Uncharacterized protein</fullName>
    </submittedName>
</protein>
<organism evidence="2 3">
    <name type="scientific">Medicago truncatula</name>
    <name type="common">Barrel medic</name>
    <name type="synonym">Medicago tribuloides</name>
    <dbReference type="NCBI Taxonomy" id="3880"/>
    <lineage>
        <taxon>Eukaryota</taxon>
        <taxon>Viridiplantae</taxon>
        <taxon>Streptophyta</taxon>
        <taxon>Embryophyta</taxon>
        <taxon>Tracheophyta</taxon>
        <taxon>Spermatophyta</taxon>
        <taxon>Magnoliopsida</taxon>
        <taxon>eudicotyledons</taxon>
        <taxon>Gunneridae</taxon>
        <taxon>Pentapetalae</taxon>
        <taxon>rosids</taxon>
        <taxon>fabids</taxon>
        <taxon>Fabales</taxon>
        <taxon>Fabaceae</taxon>
        <taxon>Papilionoideae</taxon>
        <taxon>50 kb inversion clade</taxon>
        <taxon>NPAAA clade</taxon>
        <taxon>Hologalegina</taxon>
        <taxon>IRL clade</taxon>
        <taxon>Trifolieae</taxon>
        <taxon>Medicago</taxon>
    </lineage>
</organism>
<accession>A0A396HSD9</accession>
<sequence>MLEWEMDSSADLLYLNAATKTPEQNLEEEEEEEANTRTQAGHQQHPFYQRMHSLDQYSN</sequence>